<dbReference type="Proteomes" id="UP000266841">
    <property type="component" value="Unassembled WGS sequence"/>
</dbReference>
<sequence>MARVEAAQAGVEDADDDDLDAIHPPVAAGAPDASLDLSPPAAVQLGASGEGAPDSARDGRASETQAMDELVDDIDDLLAEVSNEFKSEEFVGSAADTDLCQAPILIDRLRGHSIASVAVADTISEGIFDCAALAHRTSITPIDQFVVAQKRTRLAAAADFDGTAYWSGATRLPHLRLTS</sequence>
<feature type="region of interest" description="Disordered" evidence="1">
    <location>
        <begin position="1"/>
        <end position="63"/>
    </location>
</feature>
<feature type="compositionally biased region" description="Low complexity" evidence="1">
    <location>
        <begin position="1"/>
        <end position="11"/>
    </location>
</feature>
<evidence type="ECO:0000256" key="1">
    <source>
        <dbReference type="SAM" id="MobiDB-lite"/>
    </source>
</evidence>
<dbReference type="EMBL" id="AGNL01021747">
    <property type="protein sequence ID" value="EJK60021.1"/>
    <property type="molecule type" value="Genomic_DNA"/>
</dbReference>
<comment type="caution">
    <text evidence="2">The sequence shown here is derived from an EMBL/GenBank/DDBJ whole genome shotgun (WGS) entry which is preliminary data.</text>
</comment>
<name>K0SGC8_THAOC</name>
<evidence type="ECO:0000313" key="3">
    <source>
        <dbReference type="Proteomes" id="UP000266841"/>
    </source>
</evidence>
<evidence type="ECO:0000313" key="2">
    <source>
        <dbReference type="EMBL" id="EJK60021.1"/>
    </source>
</evidence>
<keyword evidence="3" id="KW-1185">Reference proteome</keyword>
<accession>K0SGC8</accession>
<proteinExistence type="predicted"/>
<protein>
    <submittedName>
        <fullName evidence="2">Uncharacterized protein</fullName>
    </submittedName>
</protein>
<organism evidence="2 3">
    <name type="scientific">Thalassiosira oceanica</name>
    <name type="common">Marine diatom</name>
    <dbReference type="NCBI Taxonomy" id="159749"/>
    <lineage>
        <taxon>Eukaryota</taxon>
        <taxon>Sar</taxon>
        <taxon>Stramenopiles</taxon>
        <taxon>Ochrophyta</taxon>
        <taxon>Bacillariophyta</taxon>
        <taxon>Coscinodiscophyceae</taxon>
        <taxon>Thalassiosirophycidae</taxon>
        <taxon>Thalassiosirales</taxon>
        <taxon>Thalassiosiraceae</taxon>
        <taxon>Thalassiosira</taxon>
    </lineage>
</organism>
<reference evidence="2 3" key="1">
    <citation type="journal article" date="2012" name="Genome Biol.">
        <title>Genome and low-iron response of an oceanic diatom adapted to chronic iron limitation.</title>
        <authorList>
            <person name="Lommer M."/>
            <person name="Specht M."/>
            <person name="Roy A.S."/>
            <person name="Kraemer L."/>
            <person name="Andreson R."/>
            <person name="Gutowska M.A."/>
            <person name="Wolf J."/>
            <person name="Bergner S.V."/>
            <person name="Schilhabel M.B."/>
            <person name="Klostermeier U.C."/>
            <person name="Beiko R.G."/>
            <person name="Rosenstiel P."/>
            <person name="Hippler M."/>
            <person name="Laroche J."/>
        </authorList>
    </citation>
    <scope>NUCLEOTIDE SEQUENCE [LARGE SCALE GENOMIC DNA]</scope>
    <source>
        <strain evidence="2 3">CCMP1005</strain>
    </source>
</reference>
<gene>
    <name evidence="2" type="ORF">THAOC_19698</name>
</gene>
<dbReference type="AlphaFoldDB" id="K0SGC8"/>